<keyword evidence="2" id="KW-0489">Methyltransferase</keyword>
<dbReference type="GO" id="GO:0008757">
    <property type="term" value="F:S-adenosylmethionine-dependent methyltransferase activity"/>
    <property type="evidence" value="ECO:0007669"/>
    <property type="project" value="InterPro"/>
</dbReference>
<gene>
    <name evidence="2" type="ordered locus">LLO_0871</name>
</gene>
<dbReference type="SUPFAM" id="SSF53335">
    <property type="entry name" value="S-adenosyl-L-methionine-dependent methyltransferases"/>
    <property type="match status" value="1"/>
</dbReference>
<dbReference type="EMBL" id="FN650140">
    <property type="protein sequence ID" value="CBJ11216.1"/>
    <property type="molecule type" value="Genomic_DNA"/>
</dbReference>
<keyword evidence="3" id="KW-1185">Reference proteome</keyword>
<dbReference type="PANTHER" id="PTHR43591">
    <property type="entry name" value="METHYLTRANSFERASE"/>
    <property type="match status" value="1"/>
</dbReference>
<dbReference type="InterPro" id="IPR013216">
    <property type="entry name" value="Methyltransf_11"/>
</dbReference>
<accession>D3HQP6</accession>
<proteinExistence type="predicted"/>
<name>D3HQP6_LEGLN</name>
<dbReference type="eggNOG" id="COG2226">
    <property type="taxonomic scope" value="Bacteria"/>
</dbReference>
<dbReference type="CDD" id="cd02440">
    <property type="entry name" value="AdoMet_MTases"/>
    <property type="match status" value="1"/>
</dbReference>
<dbReference type="KEGG" id="llo:LLO_0871"/>
<keyword evidence="2" id="KW-0808">Transferase</keyword>
<organism evidence="2 3">
    <name type="scientific">Legionella longbeachae serogroup 1 (strain NSW150)</name>
    <dbReference type="NCBI Taxonomy" id="661367"/>
    <lineage>
        <taxon>Bacteria</taxon>
        <taxon>Pseudomonadati</taxon>
        <taxon>Pseudomonadota</taxon>
        <taxon>Gammaproteobacteria</taxon>
        <taxon>Legionellales</taxon>
        <taxon>Legionellaceae</taxon>
        <taxon>Legionella</taxon>
    </lineage>
</organism>
<dbReference type="Proteomes" id="UP000001060">
    <property type="component" value="Chromosome"/>
</dbReference>
<evidence type="ECO:0000259" key="1">
    <source>
        <dbReference type="Pfam" id="PF08241"/>
    </source>
</evidence>
<dbReference type="HOGENOM" id="CLU_037990_2_1_6"/>
<sequence length="326" mass="36808">MHEVIYLHIEIHTLCNLSALCELVPPWTEHNFFCLKLYIPNVNTPFKPIVLAYYDLLKTINMSDELINYKAKQKTSWGLFTPLELLTTLVAPKLIQFSGIKAHAHILDVGCGTGVTAVTAARMGARVSALDLSPALLEKAELNAQLAQVIIDFKEGDVEQLPYPDASFDTVLSQFGHMFAPNAQKAIDEMLRVLKPGGVIAFTTWPTEHFIGQLFALISKYNPLPHHIDLPEKWGEPDYIKYRLGNRITNGCFDYGIMHVPTMSLGHYLNSIEKNLSPVANLAQRFGSDSCEMNNFRNEVRNIAEIYYHDNILHQAYIMYRAAKLT</sequence>
<dbReference type="AlphaFoldDB" id="D3HQP6"/>
<feature type="domain" description="Methyltransferase type 11" evidence="1">
    <location>
        <begin position="107"/>
        <end position="202"/>
    </location>
</feature>
<dbReference type="Pfam" id="PF08241">
    <property type="entry name" value="Methyltransf_11"/>
    <property type="match status" value="1"/>
</dbReference>
<evidence type="ECO:0000313" key="3">
    <source>
        <dbReference type="Proteomes" id="UP000001060"/>
    </source>
</evidence>
<dbReference type="Gene3D" id="3.40.50.150">
    <property type="entry name" value="Vaccinia Virus protein VP39"/>
    <property type="match status" value="1"/>
</dbReference>
<dbReference type="InterPro" id="IPR029063">
    <property type="entry name" value="SAM-dependent_MTases_sf"/>
</dbReference>
<dbReference type="GO" id="GO:0032259">
    <property type="term" value="P:methylation"/>
    <property type="evidence" value="ECO:0007669"/>
    <property type="project" value="UniProtKB-KW"/>
</dbReference>
<dbReference type="PANTHER" id="PTHR43591:SF24">
    <property type="entry name" value="2-METHOXY-6-POLYPRENYL-1,4-BENZOQUINOL METHYLASE, MITOCHONDRIAL"/>
    <property type="match status" value="1"/>
</dbReference>
<evidence type="ECO:0000313" key="2">
    <source>
        <dbReference type="EMBL" id="CBJ11216.1"/>
    </source>
</evidence>
<dbReference type="STRING" id="661367.LLO_0871"/>
<reference evidence="2 3" key="1">
    <citation type="journal article" date="2010" name="PLoS Genet.">
        <title>Analysis of the Legionella longbeachae genome and transcriptome uncovers unique strategies to cause Legionnaires' disease.</title>
        <authorList>
            <person name="Cazalet C."/>
            <person name="Gomez-Valero L."/>
            <person name="Rusniok C."/>
            <person name="Lomma M."/>
            <person name="Dervins-Ravault D."/>
            <person name="Newton H."/>
            <person name="Sansom F."/>
            <person name="Jarraud S."/>
            <person name="Zidane N."/>
            <person name="Ma L."/>
            <person name="Bouchier C."/>
            <person name="Etienne J."/>
            <person name="Hartland E."/>
            <person name="Buchrieser C."/>
        </authorList>
    </citation>
    <scope>NUCLEOTIDE SEQUENCE [LARGE SCALE GENOMIC DNA]</scope>
    <source>
        <strain evidence="2 3">NSW150</strain>
    </source>
</reference>
<protein>
    <submittedName>
        <fullName evidence="2">Putative SAM dependent methyltransferase</fullName>
    </submittedName>
</protein>